<dbReference type="InterPro" id="IPR036179">
    <property type="entry name" value="Ig-like_dom_sf"/>
</dbReference>
<feature type="transmembrane region" description="Helical" evidence="1">
    <location>
        <begin position="121"/>
        <end position="142"/>
    </location>
</feature>
<dbReference type="Gene3D" id="2.60.40.10">
    <property type="entry name" value="Immunoglobulins"/>
    <property type="match status" value="1"/>
</dbReference>
<dbReference type="PANTHER" id="PTHR46013">
    <property type="entry name" value="VASCULAR CELL ADHESION MOLECULE 1"/>
    <property type="match status" value="1"/>
</dbReference>
<dbReference type="RefSeq" id="XP_045547218.1">
    <property type="nucleotide sequence ID" value="XM_045691262.1"/>
</dbReference>
<dbReference type="GeneID" id="106564926"/>
<keyword evidence="3" id="KW-1185">Reference proteome</keyword>
<keyword evidence="1" id="KW-1133">Transmembrane helix</keyword>
<dbReference type="SUPFAM" id="SSF48726">
    <property type="entry name" value="Immunoglobulin"/>
    <property type="match status" value="1"/>
</dbReference>
<dbReference type="InterPro" id="IPR013783">
    <property type="entry name" value="Ig-like_fold"/>
</dbReference>
<dbReference type="Proteomes" id="UP001652741">
    <property type="component" value="Chromosome ssa12"/>
</dbReference>
<reference evidence="4 5" key="1">
    <citation type="submission" date="2025-05" db="UniProtKB">
        <authorList>
            <consortium name="RefSeq"/>
        </authorList>
    </citation>
    <scope>IDENTIFICATION</scope>
</reference>
<dbReference type="SMART" id="SM00409">
    <property type="entry name" value="IG"/>
    <property type="match status" value="1"/>
</dbReference>
<keyword evidence="1" id="KW-0812">Transmembrane</keyword>
<dbReference type="PANTHER" id="PTHR46013:SF7">
    <property type="entry name" value="IG-LIKE DOMAIN-CONTAINING PROTEIN"/>
    <property type="match status" value="1"/>
</dbReference>
<feature type="domain" description="Ig-like" evidence="2">
    <location>
        <begin position="27"/>
        <end position="112"/>
    </location>
</feature>
<gene>
    <name evidence="4 5" type="primary">LOC106564926</name>
</gene>
<organism evidence="3 4">
    <name type="scientific">Salmo salar</name>
    <name type="common">Atlantic salmon</name>
    <dbReference type="NCBI Taxonomy" id="8030"/>
    <lineage>
        <taxon>Eukaryota</taxon>
        <taxon>Metazoa</taxon>
        <taxon>Chordata</taxon>
        <taxon>Craniata</taxon>
        <taxon>Vertebrata</taxon>
        <taxon>Euteleostomi</taxon>
        <taxon>Actinopterygii</taxon>
        <taxon>Neopterygii</taxon>
        <taxon>Teleostei</taxon>
        <taxon>Protacanthopterygii</taxon>
        <taxon>Salmoniformes</taxon>
        <taxon>Salmonidae</taxon>
        <taxon>Salmoninae</taxon>
        <taxon>Salmo</taxon>
    </lineage>
</organism>
<sequence>MRGTEQPQSRRVGQQKTTPVIVPLSNPGLIVTPDLSGVTEGDEMYLICGVEGSPPVTFKWYQSGNVQPLFTTSTQSSASQQIKGVGNEHSGTYYCKAINYASMVQSQPVTVDVKMATWKKCLIVACCLLVVAVLVLACVLLYNSKRGRETYSPPATQAFAGV</sequence>
<evidence type="ECO:0000256" key="1">
    <source>
        <dbReference type="SAM" id="Phobius"/>
    </source>
</evidence>
<evidence type="ECO:0000313" key="5">
    <source>
        <dbReference type="RefSeq" id="XP_045547218.1"/>
    </source>
</evidence>
<proteinExistence type="predicted"/>
<dbReference type="PROSITE" id="PS50835">
    <property type="entry name" value="IG_LIKE"/>
    <property type="match status" value="1"/>
</dbReference>
<keyword evidence="1" id="KW-0472">Membrane</keyword>
<dbReference type="InterPro" id="IPR007110">
    <property type="entry name" value="Ig-like_dom"/>
</dbReference>
<protein>
    <submittedName>
        <fullName evidence="4 5">Titin-like isoform X1</fullName>
    </submittedName>
</protein>
<dbReference type="SMART" id="SM00408">
    <property type="entry name" value="IGc2"/>
    <property type="match status" value="1"/>
</dbReference>
<name>A0ABM3CKX5_SALSA</name>
<dbReference type="InterPro" id="IPR003598">
    <property type="entry name" value="Ig_sub2"/>
</dbReference>
<dbReference type="InterPro" id="IPR003599">
    <property type="entry name" value="Ig_sub"/>
</dbReference>
<evidence type="ECO:0000313" key="3">
    <source>
        <dbReference type="Proteomes" id="UP001652741"/>
    </source>
</evidence>
<accession>A0ABM3CKX5</accession>
<dbReference type="CDD" id="cd00096">
    <property type="entry name" value="Ig"/>
    <property type="match status" value="1"/>
</dbReference>
<evidence type="ECO:0000259" key="2">
    <source>
        <dbReference type="PROSITE" id="PS50835"/>
    </source>
</evidence>
<dbReference type="RefSeq" id="XP_045547217.1">
    <property type="nucleotide sequence ID" value="XM_045691261.1"/>
</dbReference>
<evidence type="ECO:0000313" key="4">
    <source>
        <dbReference type="RefSeq" id="XP_045547217.1"/>
    </source>
</evidence>
<dbReference type="Pfam" id="PF13895">
    <property type="entry name" value="Ig_2"/>
    <property type="match status" value="1"/>
</dbReference>